<accession>A0ABP6RSY0</accession>
<dbReference type="InterPro" id="IPR012341">
    <property type="entry name" value="6hp_glycosidase-like_sf"/>
</dbReference>
<dbReference type="Proteomes" id="UP001500483">
    <property type="component" value="Unassembled WGS sequence"/>
</dbReference>
<comment type="caution">
    <text evidence="1">The sequence shown here is derived from an EMBL/GenBank/DDBJ whole genome shotgun (WGS) entry which is preliminary data.</text>
</comment>
<gene>
    <name evidence="1" type="ORF">GCM10020366_33870</name>
</gene>
<name>A0ABP6RSY0_9PSEU</name>
<organism evidence="1 2">
    <name type="scientific">Saccharopolyspora gregorii</name>
    <dbReference type="NCBI Taxonomy" id="33914"/>
    <lineage>
        <taxon>Bacteria</taxon>
        <taxon>Bacillati</taxon>
        <taxon>Actinomycetota</taxon>
        <taxon>Actinomycetes</taxon>
        <taxon>Pseudonocardiales</taxon>
        <taxon>Pseudonocardiaceae</taxon>
        <taxon>Saccharopolyspora</taxon>
    </lineage>
</organism>
<dbReference type="SUPFAM" id="SSF48208">
    <property type="entry name" value="Six-hairpin glycosidases"/>
    <property type="match status" value="1"/>
</dbReference>
<protein>
    <submittedName>
        <fullName evidence="1">Prenyltransferase</fullName>
    </submittedName>
</protein>
<keyword evidence="2" id="KW-1185">Reference proteome</keyword>
<sequence>MPELPAVDGVVSAPQVLATARSIAAVQLRSGAVPWFPGGHVDPWDHVESAMALSAAGLVAEAERAYEWLRATQRSDGSWPLQVRDDVVEDAASDTNFCAYPAVGVWHHVTTTGDEGFAERMWPVVRRAIDFVLGLQQARGEVAWARGTGGEVAGEALLAGSASIHHSLVCALALADHLGVAQPDWEVALERLAHALRHHPEAFAAKDRYAMDWYYPVLGGPLRDAAGHDRILRRWADFFVDGLGVRCVDDNPWVTGAETCELVLSLELLGRREQAVEALAAMQHLREEDGSYWTGLVYSDGKRWPVERTTWTGAAVVLAADALSRATPGAAIFHTARPGPPTGARPVDDACGCPARLSELVTD</sequence>
<dbReference type="InterPro" id="IPR008928">
    <property type="entry name" value="6-hairpin_glycosidase_sf"/>
</dbReference>
<dbReference type="EMBL" id="BAAAYK010000038">
    <property type="protein sequence ID" value="GAA3359118.1"/>
    <property type="molecule type" value="Genomic_DNA"/>
</dbReference>
<proteinExistence type="predicted"/>
<evidence type="ECO:0000313" key="1">
    <source>
        <dbReference type="EMBL" id="GAA3359118.1"/>
    </source>
</evidence>
<reference evidence="2" key="1">
    <citation type="journal article" date="2019" name="Int. J. Syst. Evol. Microbiol.">
        <title>The Global Catalogue of Microorganisms (GCM) 10K type strain sequencing project: providing services to taxonomists for standard genome sequencing and annotation.</title>
        <authorList>
            <consortium name="The Broad Institute Genomics Platform"/>
            <consortium name="The Broad Institute Genome Sequencing Center for Infectious Disease"/>
            <person name="Wu L."/>
            <person name="Ma J."/>
        </authorList>
    </citation>
    <scope>NUCLEOTIDE SEQUENCE [LARGE SCALE GENOMIC DNA]</scope>
    <source>
        <strain evidence="2">JCM 9687</strain>
    </source>
</reference>
<dbReference type="Gene3D" id="1.50.10.10">
    <property type="match status" value="1"/>
</dbReference>
<dbReference type="RefSeq" id="WP_258341180.1">
    <property type="nucleotide sequence ID" value="NZ_BAAAYK010000038.1"/>
</dbReference>
<evidence type="ECO:0000313" key="2">
    <source>
        <dbReference type="Proteomes" id="UP001500483"/>
    </source>
</evidence>